<gene>
    <name evidence="1" type="ORF">CKY01_05855</name>
</gene>
<evidence type="ECO:0000313" key="2">
    <source>
        <dbReference type="Proteomes" id="UP000250870"/>
    </source>
</evidence>
<sequence>MSKLEKEEIKEKLENVINGRDIHNAIYIYTDRKVNNIRRLAAGIGVILLLRKAVHDDAFFDIKKAILVPVIQLISYRMDTVLKDHAVNTTFSHICWIPICYINSKAVMIHVIRKCDISLMNKAEGEIVIINPFSD</sequence>
<evidence type="ECO:0000313" key="1">
    <source>
        <dbReference type="EMBL" id="RAW92050.1"/>
    </source>
</evidence>
<accession>A0A329VIK9</accession>
<name>A0A329VIK9_9GAMM</name>
<dbReference type="EMBL" id="NSCI01000005">
    <property type="protein sequence ID" value="RAW92050.1"/>
    <property type="molecule type" value="Genomic_DNA"/>
</dbReference>
<reference evidence="1 2" key="1">
    <citation type="journal article" date="2018" name="Int. J. Syst. Evol. Microbiol.">
        <title>Whole-genome-based revisit of Photorhabdus phylogeny: proposal for the elevation of most Photorhabdus subspecies to the species level and description of one novel species Photorhabdus bodei sp. nov., and one novel subspecies Photorhabdus laumondii subsp. clarkei subsp. nov.</title>
        <authorList>
            <person name="Machado R.A.R."/>
            <person name="Wuthrich D."/>
            <person name="Kuhnert P."/>
            <person name="Arce C.C.M."/>
            <person name="Thonen L."/>
            <person name="Ruiz C."/>
            <person name="Zhang X."/>
            <person name="Robert C.A.M."/>
            <person name="Karimi J."/>
            <person name="Kamali S."/>
            <person name="Ma J."/>
            <person name="Bruggmann R."/>
            <person name="Erb M."/>
        </authorList>
    </citation>
    <scope>NUCLEOTIDE SEQUENCE [LARGE SCALE GENOMIC DNA]</scope>
    <source>
        <strain evidence="1 2">BOJ-47</strain>
    </source>
</reference>
<comment type="caution">
    <text evidence="1">The sequence shown here is derived from an EMBL/GenBank/DDBJ whole genome shotgun (WGS) entry which is preliminary data.</text>
</comment>
<dbReference type="AlphaFoldDB" id="A0A329VIK9"/>
<protein>
    <submittedName>
        <fullName evidence="1">Uncharacterized protein</fullName>
    </submittedName>
</protein>
<proteinExistence type="predicted"/>
<organism evidence="1 2">
    <name type="scientific">Photorhabdus laumondii subsp. clarkei</name>
    <dbReference type="NCBI Taxonomy" id="2029685"/>
    <lineage>
        <taxon>Bacteria</taxon>
        <taxon>Pseudomonadati</taxon>
        <taxon>Pseudomonadota</taxon>
        <taxon>Gammaproteobacteria</taxon>
        <taxon>Enterobacterales</taxon>
        <taxon>Morganellaceae</taxon>
        <taxon>Photorhabdus</taxon>
    </lineage>
</organism>
<dbReference type="Proteomes" id="UP000250870">
    <property type="component" value="Unassembled WGS sequence"/>
</dbReference>
<dbReference type="RefSeq" id="WP_113025021.1">
    <property type="nucleotide sequence ID" value="NZ_CAWNWQ010000005.1"/>
</dbReference>